<protein>
    <submittedName>
        <fullName evidence="2">Uncharacterized protein</fullName>
    </submittedName>
</protein>
<dbReference type="GeneID" id="20805413"/>
<feature type="region of interest" description="Disordered" evidence="1">
    <location>
        <begin position="233"/>
        <end position="262"/>
    </location>
</feature>
<feature type="compositionally biased region" description="Basic and acidic residues" evidence="1">
    <location>
        <begin position="50"/>
        <end position="59"/>
    </location>
</feature>
<evidence type="ECO:0000256" key="1">
    <source>
        <dbReference type="SAM" id="MobiDB-lite"/>
    </source>
</evidence>
<reference evidence="2" key="1">
    <citation type="submission" date="2013-12" db="EMBL/GenBank/DDBJ databases">
        <title>The Genome Sequence of Aphanomyces astaci APO3.</title>
        <authorList>
            <consortium name="The Broad Institute Genomics Platform"/>
            <person name="Russ C."/>
            <person name="Tyler B."/>
            <person name="van West P."/>
            <person name="Dieguez-Uribeondo J."/>
            <person name="Young S.K."/>
            <person name="Zeng Q."/>
            <person name="Gargeya S."/>
            <person name="Fitzgerald M."/>
            <person name="Abouelleil A."/>
            <person name="Alvarado L."/>
            <person name="Chapman S.B."/>
            <person name="Gainer-Dewar J."/>
            <person name="Goldberg J."/>
            <person name="Griggs A."/>
            <person name="Gujja S."/>
            <person name="Hansen M."/>
            <person name="Howarth C."/>
            <person name="Imamovic A."/>
            <person name="Ireland A."/>
            <person name="Larimer J."/>
            <person name="McCowan C."/>
            <person name="Murphy C."/>
            <person name="Pearson M."/>
            <person name="Poon T.W."/>
            <person name="Priest M."/>
            <person name="Roberts A."/>
            <person name="Saif S."/>
            <person name="Shea T."/>
            <person name="Sykes S."/>
            <person name="Wortman J."/>
            <person name="Nusbaum C."/>
            <person name="Birren B."/>
        </authorList>
    </citation>
    <scope>NUCLEOTIDE SEQUENCE [LARGE SCALE GENOMIC DNA]</scope>
    <source>
        <strain evidence="2">APO3</strain>
    </source>
</reference>
<dbReference type="OrthoDB" id="10495025at2759"/>
<evidence type="ECO:0000313" key="2">
    <source>
        <dbReference type="EMBL" id="ETV84105.1"/>
    </source>
</evidence>
<name>W4GWM3_APHAT</name>
<dbReference type="AlphaFoldDB" id="W4GWM3"/>
<gene>
    <name evidence="2" type="ORF">H257_03417</name>
</gene>
<proteinExistence type="predicted"/>
<dbReference type="EMBL" id="KI913119">
    <property type="protein sequence ID" value="ETV84105.1"/>
    <property type="molecule type" value="Genomic_DNA"/>
</dbReference>
<feature type="compositionally biased region" description="Polar residues" evidence="1">
    <location>
        <begin position="241"/>
        <end position="251"/>
    </location>
</feature>
<accession>W4GWM3</accession>
<feature type="region of interest" description="Disordered" evidence="1">
    <location>
        <begin position="1"/>
        <end position="106"/>
    </location>
</feature>
<dbReference type="RefSeq" id="XP_009825797.1">
    <property type="nucleotide sequence ID" value="XM_009827495.1"/>
</dbReference>
<sequence>MSDIEYDDDFDADASTSPTKLLVAVEPPAHSLAEHSYGYSTDDFDASVGDDGKPPRDDNAMPAAPQHHDAPSISTAPLPTAHAHTEDSDQNMDTYSTDPSETHMDQPAKTVAPTTVIDMSVDYARSSFDDDHAVQRENLAVYRRGNVFPDHIDAASSPYVPTIDLVVPSASKPPPLEPPMPFALPNHVTAMQSTLESHSQPRPAVDDTLHIIPKQGHPLHEIFDTLANIERAKPPHANHAPNLSTSAPHSTNTRRSKGKRHSNDDLLCHLVMSLAAQPKPRLVDKATVATQTVAPTSNTDIPPVKGTVDPAIAMAFNEQYIQFIQHLAQKGRSVNQLPPREADAATLGMHRVENALHATVCQVFSNPKMIATIRDIVFQKLQHPNSSA</sequence>
<organism evidence="2">
    <name type="scientific">Aphanomyces astaci</name>
    <name type="common">Crayfish plague agent</name>
    <dbReference type="NCBI Taxonomy" id="112090"/>
    <lineage>
        <taxon>Eukaryota</taxon>
        <taxon>Sar</taxon>
        <taxon>Stramenopiles</taxon>
        <taxon>Oomycota</taxon>
        <taxon>Saprolegniomycetes</taxon>
        <taxon>Saprolegniales</taxon>
        <taxon>Verrucalvaceae</taxon>
        <taxon>Aphanomyces</taxon>
    </lineage>
</organism>
<dbReference type="VEuPathDB" id="FungiDB:H257_03417"/>
<feature type="compositionally biased region" description="Acidic residues" evidence="1">
    <location>
        <begin position="1"/>
        <end position="12"/>
    </location>
</feature>